<evidence type="ECO:0000256" key="3">
    <source>
        <dbReference type="ARBA" id="ARBA00022989"/>
    </source>
</evidence>
<reference evidence="8" key="1">
    <citation type="submission" date="2017-11" db="EMBL/GenBank/DDBJ databases">
        <title>The sensing device of the deep-sea amphipod.</title>
        <authorList>
            <person name="Kobayashi H."/>
            <person name="Nagahama T."/>
            <person name="Arai W."/>
            <person name="Sasagawa Y."/>
            <person name="Umeda M."/>
            <person name="Hayashi T."/>
            <person name="Nikaido I."/>
            <person name="Watanabe H."/>
            <person name="Oguri K."/>
            <person name="Kitazato H."/>
            <person name="Fujioka K."/>
            <person name="Kido Y."/>
            <person name="Takami H."/>
        </authorList>
    </citation>
    <scope>NUCLEOTIDE SEQUENCE</scope>
    <source>
        <tissue evidence="8">Whole body</tissue>
    </source>
</reference>
<dbReference type="GO" id="GO:0030552">
    <property type="term" value="F:cAMP binding"/>
    <property type="evidence" value="ECO:0007669"/>
    <property type="project" value="TreeGrafter"/>
</dbReference>
<dbReference type="InterPro" id="IPR055272">
    <property type="entry name" value="POPDC1-3_dom"/>
</dbReference>
<name>A0A6A7G6C3_9CRUS</name>
<accession>A0A6A7G6C3</accession>
<keyword evidence="3 6" id="KW-1133">Transmembrane helix</keyword>
<dbReference type="PANTHER" id="PTHR12101:SF30">
    <property type="entry name" value="POPEYE DOMAIN-CONTAINING PROTEIN 3-LIKE PROTEIN"/>
    <property type="match status" value="1"/>
</dbReference>
<comment type="subcellular location">
    <subcellularLocation>
        <location evidence="1">Membrane</location>
        <topology evidence="1">Multi-pass membrane protein</topology>
    </subcellularLocation>
</comment>
<feature type="transmembrane region" description="Helical" evidence="6">
    <location>
        <begin position="75"/>
        <end position="98"/>
    </location>
</feature>
<evidence type="ECO:0000256" key="6">
    <source>
        <dbReference type="SAM" id="Phobius"/>
    </source>
</evidence>
<dbReference type="AlphaFoldDB" id="A0A6A7G6C3"/>
<keyword evidence="4 6" id="KW-0472">Membrane</keyword>
<evidence type="ECO:0000256" key="4">
    <source>
        <dbReference type="ARBA" id="ARBA00023136"/>
    </source>
</evidence>
<feature type="compositionally biased region" description="Basic and acidic residues" evidence="5">
    <location>
        <begin position="459"/>
        <end position="471"/>
    </location>
</feature>
<evidence type="ECO:0000259" key="7">
    <source>
        <dbReference type="Pfam" id="PF04831"/>
    </source>
</evidence>
<sequence length="487" mass="53554">MMGEGEDGWGSSPLMDGQLDGAQTYDNTSDIGESFMDTLAGLVPWCESLSELQHPLYQVSQALCLVAFAAPSSRLGLLFMHSLLIAGFLVYSIWAWNIACARDVFTWGFAFTLLNLGQALYVLYQTRPVKTDKELESVYRQLFRPLNVGRSVFKKLVSSDCCQVTSLHAGEAYAMQDLTRTDRLGLLLSGQVHVLNGGQFLHSISPMEFLDSPEFESSRASLDEKFKVSIVSASTSRYLFWKRSSLETLFIKEHHLATVLSTLVASDITNKLYNMNKKMVTENGHHLDIRLPSLTSSLYPRLIGELPPMLEHHREPPLTRGESYARTTPEGINPQYSRPRTSSMGGNEGQHSSPPTSSNEGQYSRPRTSSMGGNEGQNSRPRTSSIGGKEGRYSRPSTTSVEGNEERLSRPSTSSIGGIEGRYSRPSTGSMRGVGGMQSRPQTGGGYGTPLGYSNSARELLRGAGDPDRPRSGMTTPRPNKTEHPLH</sequence>
<dbReference type="GO" id="GO:0042391">
    <property type="term" value="P:regulation of membrane potential"/>
    <property type="evidence" value="ECO:0007669"/>
    <property type="project" value="TreeGrafter"/>
</dbReference>
<dbReference type="PANTHER" id="PTHR12101">
    <property type="entry name" value="POPEYE DOMAIN CONTAINING PROTEIN"/>
    <property type="match status" value="1"/>
</dbReference>
<feature type="transmembrane region" description="Helical" evidence="6">
    <location>
        <begin position="104"/>
        <end position="124"/>
    </location>
</feature>
<dbReference type="GO" id="GO:0051146">
    <property type="term" value="P:striated muscle cell differentiation"/>
    <property type="evidence" value="ECO:0007669"/>
    <property type="project" value="TreeGrafter"/>
</dbReference>
<evidence type="ECO:0000256" key="5">
    <source>
        <dbReference type="SAM" id="MobiDB-lite"/>
    </source>
</evidence>
<organism evidence="8">
    <name type="scientific">Hirondellea gigas</name>
    <dbReference type="NCBI Taxonomy" id="1518452"/>
    <lineage>
        <taxon>Eukaryota</taxon>
        <taxon>Metazoa</taxon>
        <taxon>Ecdysozoa</taxon>
        <taxon>Arthropoda</taxon>
        <taxon>Crustacea</taxon>
        <taxon>Multicrustacea</taxon>
        <taxon>Malacostraca</taxon>
        <taxon>Eumalacostraca</taxon>
        <taxon>Peracarida</taxon>
        <taxon>Amphipoda</taxon>
        <taxon>Amphilochidea</taxon>
        <taxon>Lysianassida</taxon>
        <taxon>Lysianassidira</taxon>
        <taxon>Lysianassoidea</taxon>
        <taxon>Lysianassidae</taxon>
        <taxon>Hirondellea</taxon>
    </lineage>
</organism>
<feature type="compositionally biased region" description="Polar residues" evidence="5">
    <location>
        <begin position="334"/>
        <end position="386"/>
    </location>
</feature>
<evidence type="ECO:0000313" key="8">
    <source>
        <dbReference type="EMBL" id="LAC25473.1"/>
    </source>
</evidence>
<dbReference type="Pfam" id="PF04831">
    <property type="entry name" value="POPDC1-3"/>
    <property type="match status" value="1"/>
</dbReference>
<feature type="region of interest" description="Disordered" evidence="5">
    <location>
        <begin position="310"/>
        <end position="487"/>
    </location>
</feature>
<evidence type="ECO:0000256" key="1">
    <source>
        <dbReference type="ARBA" id="ARBA00004141"/>
    </source>
</evidence>
<dbReference type="GO" id="GO:0042383">
    <property type="term" value="C:sarcolemma"/>
    <property type="evidence" value="ECO:0007669"/>
    <property type="project" value="TreeGrafter"/>
</dbReference>
<protein>
    <submittedName>
        <fullName evidence="8">Popeye domain-containing protein 3-like</fullName>
    </submittedName>
</protein>
<dbReference type="InterPro" id="IPR006916">
    <property type="entry name" value="POPDC1-3"/>
</dbReference>
<proteinExistence type="evidence at transcript level"/>
<dbReference type="EMBL" id="IACT01006339">
    <property type="protein sequence ID" value="LAC25473.1"/>
    <property type="molecule type" value="mRNA"/>
</dbReference>
<keyword evidence="2 6" id="KW-0812">Transmembrane</keyword>
<evidence type="ECO:0000256" key="2">
    <source>
        <dbReference type="ARBA" id="ARBA00022692"/>
    </source>
</evidence>
<feature type="domain" description="POPDC1-3" evidence="7">
    <location>
        <begin position="53"/>
        <end position="278"/>
    </location>
</feature>
<dbReference type="GO" id="GO:0007507">
    <property type="term" value="P:heart development"/>
    <property type="evidence" value="ECO:0007669"/>
    <property type="project" value="TreeGrafter"/>
</dbReference>